<gene>
    <name evidence="7" type="primary">yhbJ</name>
    <name evidence="7" type="ORF">NCTC12742_01591</name>
</gene>
<dbReference type="PANTHER" id="PTHR30448:SF0">
    <property type="entry name" value="RNASE ADAPTER PROTEIN RAPZ"/>
    <property type="match status" value="1"/>
</dbReference>
<feature type="binding site" evidence="4">
    <location>
        <begin position="58"/>
        <end position="61"/>
    </location>
    <ligand>
        <name>GTP</name>
        <dbReference type="ChEBI" id="CHEBI:37565"/>
    </ligand>
</feature>
<feature type="domain" description="RapZ C-terminal" evidence="6">
    <location>
        <begin position="162"/>
        <end position="278"/>
    </location>
</feature>
<proteinExistence type="inferred from homology"/>
<accession>A0A448VPJ8</accession>
<evidence type="ECO:0000256" key="1">
    <source>
        <dbReference type="ARBA" id="ARBA00022741"/>
    </source>
</evidence>
<dbReference type="NCBIfam" id="NF003828">
    <property type="entry name" value="PRK05416.1"/>
    <property type="match status" value="1"/>
</dbReference>
<dbReference type="InterPro" id="IPR027417">
    <property type="entry name" value="P-loop_NTPase"/>
</dbReference>
<organism evidence="7 8">
    <name type="scientific">Neisseria weaveri</name>
    <dbReference type="NCBI Taxonomy" id="28091"/>
    <lineage>
        <taxon>Bacteria</taxon>
        <taxon>Pseudomonadati</taxon>
        <taxon>Pseudomonadota</taxon>
        <taxon>Betaproteobacteria</taxon>
        <taxon>Neisseriales</taxon>
        <taxon>Neisseriaceae</taxon>
        <taxon>Neisseria</taxon>
    </lineage>
</organism>
<dbReference type="STRING" id="28091.SAMEA3174300_00153"/>
<reference evidence="7 8" key="1">
    <citation type="submission" date="2018-12" db="EMBL/GenBank/DDBJ databases">
        <authorList>
            <consortium name="Pathogen Informatics"/>
        </authorList>
    </citation>
    <scope>NUCLEOTIDE SEQUENCE [LARGE SCALE GENOMIC DNA]</scope>
    <source>
        <strain evidence="7 8">NCTC12742</strain>
    </source>
</reference>
<dbReference type="OrthoDB" id="9784461at2"/>
<protein>
    <submittedName>
        <fullName evidence="7">ATP-binding protein</fullName>
    </submittedName>
</protein>
<dbReference type="HAMAP" id="MF_00636">
    <property type="entry name" value="RapZ_like"/>
    <property type="match status" value="1"/>
</dbReference>
<dbReference type="InterPro" id="IPR005337">
    <property type="entry name" value="RapZ-like"/>
</dbReference>
<evidence type="ECO:0000256" key="3">
    <source>
        <dbReference type="ARBA" id="ARBA00023134"/>
    </source>
</evidence>
<dbReference type="Pfam" id="PF22740">
    <property type="entry name" value="PapZ_C"/>
    <property type="match status" value="1"/>
</dbReference>
<dbReference type="KEGG" id="nwe:SAMEA3174300_0153"/>
<dbReference type="InterPro" id="IPR053931">
    <property type="entry name" value="RapZ_C"/>
</dbReference>
<feature type="binding site" evidence="4">
    <location>
        <begin position="8"/>
        <end position="15"/>
    </location>
    <ligand>
        <name>ATP</name>
        <dbReference type="ChEBI" id="CHEBI:30616"/>
    </ligand>
</feature>
<dbReference type="RefSeq" id="WP_036494497.1">
    <property type="nucleotide sequence ID" value="NZ_CAUJRG010000001.1"/>
</dbReference>
<sequence>MKIILISGLSGSGKSVALRLLEDVGYYCVDNLPVEMLPELVKHHIDKGSVSELGVSVDVRSRIDIKQAQEQMEYLRREGHQVDLLFLEADESVLVRRFSETRRCHPLSGQDMTLLEGIQKERSWLFPLRDMAYCIDTSKMNAQQLRYSVQKWLQIERQGLLVILESFGFKYGTPSNADFLFDVRSLPNPYYDLELRHFNGMEKPIQDYLDAQPLAQEMLEDIEQFINRWLPRMQVESRSYVTIGIGCTGGRHRSVYLVERLAQRLQGRYELLVRHRQADNLSGR</sequence>
<evidence type="ECO:0000259" key="6">
    <source>
        <dbReference type="Pfam" id="PF22740"/>
    </source>
</evidence>
<keyword evidence="1 4" id="KW-0547">Nucleotide-binding</keyword>
<dbReference type="GO" id="GO:0005525">
    <property type="term" value="F:GTP binding"/>
    <property type="evidence" value="ECO:0007669"/>
    <property type="project" value="UniProtKB-UniRule"/>
</dbReference>
<dbReference type="Proteomes" id="UP000272771">
    <property type="component" value="Chromosome"/>
</dbReference>
<feature type="domain" description="RapZ-like N-terminal" evidence="5">
    <location>
        <begin position="1"/>
        <end position="154"/>
    </location>
</feature>
<dbReference type="InterPro" id="IPR053930">
    <property type="entry name" value="RapZ-like_N"/>
</dbReference>
<dbReference type="PANTHER" id="PTHR30448">
    <property type="entry name" value="RNASE ADAPTER PROTEIN RAPZ"/>
    <property type="match status" value="1"/>
</dbReference>
<evidence type="ECO:0000259" key="5">
    <source>
        <dbReference type="Pfam" id="PF03668"/>
    </source>
</evidence>
<keyword evidence="2 4" id="KW-0067">ATP-binding</keyword>
<keyword evidence="8" id="KW-1185">Reference proteome</keyword>
<dbReference type="Gene3D" id="3.40.50.300">
    <property type="entry name" value="P-loop containing nucleotide triphosphate hydrolases"/>
    <property type="match status" value="1"/>
</dbReference>
<dbReference type="GO" id="GO:0005524">
    <property type="term" value="F:ATP binding"/>
    <property type="evidence" value="ECO:0007669"/>
    <property type="project" value="UniProtKB-UniRule"/>
</dbReference>
<dbReference type="SUPFAM" id="SSF52540">
    <property type="entry name" value="P-loop containing nucleoside triphosphate hydrolases"/>
    <property type="match status" value="1"/>
</dbReference>
<keyword evidence="3 4" id="KW-0342">GTP-binding</keyword>
<evidence type="ECO:0000313" key="8">
    <source>
        <dbReference type="Proteomes" id="UP000272771"/>
    </source>
</evidence>
<dbReference type="PIRSF" id="PIRSF005052">
    <property type="entry name" value="P-loopkin"/>
    <property type="match status" value="1"/>
</dbReference>
<dbReference type="Pfam" id="PF03668">
    <property type="entry name" value="RapZ-like_N"/>
    <property type="match status" value="1"/>
</dbReference>
<evidence type="ECO:0000313" key="7">
    <source>
        <dbReference type="EMBL" id="VEJ51691.1"/>
    </source>
</evidence>
<evidence type="ECO:0000256" key="4">
    <source>
        <dbReference type="HAMAP-Rule" id="MF_00636"/>
    </source>
</evidence>
<evidence type="ECO:0000256" key="2">
    <source>
        <dbReference type="ARBA" id="ARBA00022840"/>
    </source>
</evidence>
<dbReference type="AlphaFoldDB" id="A0A448VPJ8"/>
<dbReference type="EMBL" id="LR134533">
    <property type="protein sequence ID" value="VEJ51691.1"/>
    <property type="molecule type" value="Genomic_DNA"/>
</dbReference>
<name>A0A448VPJ8_9NEIS</name>